<organism evidence="1 2">
    <name type="scientific">Saccharopolyspora gregorii</name>
    <dbReference type="NCBI Taxonomy" id="33914"/>
    <lineage>
        <taxon>Bacteria</taxon>
        <taxon>Bacillati</taxon>
        <taxon>Actinomycetota</taxon>
        <taxon>Actinomycetes</taxon>
        <taxon>Pseudonocardiales</taxon>
        <taxon>Pseudonocardiaceae</taxon>
        <taxon>Saccharopolyspora</taxon>
    </lineage>
</organism>
<protein>
    <submittedName>
        <fullName evidence="1">Uncharacterized protein</fullName>
    </submittedName>
</protein>
<comment type="caution">
    <text evidence="1">The sequence shown here is derived from an EMBL/GenBank/DDBJ whole genome shotgun (WGS) entry which is preliminary data.</text>
</comment>
<evidence type="ECO:0000313" key="2">
    <source>
        <dbReference type="Proteomes" id="UP001500483"/>
    </source>
</evidence>
<sequence length="106" mass="10758">MHVVDYAVPDVTGRGETGVVDVVEVTPGDGAAAGAGGASSLRPSARGSWRRWPSAVTHVRPRHRPSCSGLPIAFVPSRAGGPGGRWRGGGAAPGFLAPATVEYTVD</sequence>
<keyword evidence="2" id="KW-1185">Reference proteome</keyword>
<dbReference type="Proteomes" id="UP001500483">
    <property type="component" value="Unassembled WGS sequence"/>
</dbReference>
<accession>A0ABP6S346</accession>
<name>A0ABP6S346_9PSEU</name>
<proteinExistence type="predicted"/>
<evidence type="ECO:0000313" key="1">
    <source>
        <dbReference type="EMBL" id="GAA3366643.1"/>
    </source>
</evidence>
<dbReference type="EMBL" id="BAAAYK010000043">
    <property type="protein sequence ID" value="GAA3366643.1"/>
    <property type="molecule type" value="Genomic_DNA"/>
</dbReference>
<gene>
    <name evidence="1" type="ORF">GCM10020366_71010</name>
</gene>
<reference evidence="2" key="1">
    <citation type="journal article" date="2019" name="Int. J. Syst. Evol. Microbiol.">
        <title>The Global Catalogue of Microorganisms (GCM) 10K type strain sequencing project: providing services to taxonomists for standard genome sequencing and annotation.</title>
        <authorList>
            <consortium name="The Broad Institute Genomics Platform"/>
            <consortium name="The Broad Institute Genome Sequencing Center for Infectious Disease"/>
            <person name="Wu L."/>
            <person name="Ma J."/>
        </authorList>
    </citation>
    <scope>NUCLEOTIDE SEQUENCE [LARGE SCALE GENOMIC DNA]</scope>
    <source>
        <strain evidence="2">JCM 9687</strain>
    </source>
</reference>